<keyword evidence="1" id="KW-0813">Transport</keyword>
<dbReference type="PANTHER" id="PTHR45663:SF11">
    <property type="entry name" value="GEO12009P1"/>
    <property type="match status" value="1"/>
</dbReference>
<feature type="domain" description="Thioredoxin" evidence="4">
    <location>
        <begin position="12"/>
        <end position="135"/>
    </location>
</feature>
<evidence type="ECO:0000313" key="6">
    <source>
        <dbReference type="Proteomes" id="UP001150925"/>
    </source>
</evidence>
<evidence type="ECO:0000256" key="2">
    <source>
        <dbReference type="ARBA" id="ARBA00022982"/>
    </source>
</evidence>
<keyword evidence="3" id="KW-1015">Disulfide bond</keyword>
<sequence length="138" mass="15503">MLYIRQLLTRTIAPGSSVRRLSATSYRWKGQVLTADSNSFKKLVEDHPGRIMVDFTAEWCGPCRMIKPYLKKFIEEQGTIDLVVVDIDQAPKVAEKYSVSAVPTVKVFDNGKEVDGFVGNIHFNNLKDFVAKHGSLVN</sequence>
<dbReference type="InterPro" id="IPR036249">
    <property type="entry name" value="Thioredoxin-like_sf"/>
</dbReference>
<dbReference type="PROSITE" id="PS00194">
    <property type="entry name" value="THIOREDOXIN_1"/>
    <property type="match status" value="1"/>
</dbReference>
<evidence type="ECO:0000256" key="1">
    <source>
        <dbReference type="ARBA" id="ARBA00022448"/>
    </source>
</evidence>
<dbReference type="OrthoDB" id="2121326at2759"/>
<dbReference type="PROSITE" id="PS51352">
    <property type="entry name" value="THIOREDOXIN_2"/>
    <property type="match status" value="1"/>
</dbReference>
<organism evidence="5 6">
    <name type="scientific">Dispira parvispora</name>
    <dbReference type="NCBI Taxonomy" id="1520584"/>
    <lineage>
        <taxon>Eukaryota</taxon>
        <taxon>Fungi</taxon>
        <taxon>Fungi incertae sedis</taxon>
        <taxon>Zoopagomycota</taxon>
        <taxon>Kickxellomycotina</taxon>
        <taxon>Dimargaritomycetes</taxon>
        <taxon>Dimargaritales</taxon>
        <taxon>Dimargaritaceae</taxon>
        <taxon>Dispira</taxon>
    </lineage>
</organism>
<dbReference type="InterPro" id="IPR017937">
    <property type="entry name" value="Thioredoxin_CS"/>
</dbReference>
<dbReference type="PANTHER" id="PTHR45663">
    <property type="entry name" value="GEO12009P1"/>
    <property type="match status" value="1"/>
</dbReference>
<dbReference type="GO" id="GO:0005737">
    <property type="term" value="C:cytoplasm"/>
    <property type="evidence" value="ECO:0007669"/>
    <property type="project" value="TreeGrafter"/>
</dbReference>
<protein>
    <recommendedName>
        <fullName evidence="4">Thioredoxin domain-containing protein</fullName>
    </recommendedName>
</protein>
<dbReference type="Pfam" id="PF00085">
    <property type="entry name" value="Thioredoxin"/>
    <property type="match status" value="1"/>
</dbReference>
<evidence type="ECO:0000313" key="5">
    <source>
        <dbReference type="EMBL" id="KAJ1955679.1"/>
    </source>
</evidence>
<keyword evidence="2" id="KW-0249">Electron transport</keyword>
<evidence type="ECO:0000259" key="4">
    <source>
        <dbReference type="PROSITE" id="PS51352"/>
    </source>
</evidence>
<dbReference type="Proteomes" id="UP001150925">
    <property type="component" value="Unassembled WGS sequence"/>
</dbReference>
<keyword evidence="6" id="KW-1185">Reference proteome</keyword>
<dbReference type="PRINTS" id="PR00421">
    <property type="entry name" value="THIOREDOXIN"/>
</dbReference>
<accession>A0A9W8APW3</accession>
<dbReference type="AlphaFoldDB" id="A0A9W8APW3"/>
<dbReference type="InterPro" id="IPR013766">
    <property type="entry name" value="Thioredoxin_domain"/>
</dbReference>
<gene>
    <name evidence="5" type="ORF">IWQ62_005476</name>
</gene>
<name>A0A9W8APW3_9FUNG</name>
<evidence type="ECO:0000256" key="3">
    <source>
        <dbReference type="ARBA" id="ARBA00023157"/>
    </source>
</evidence>
<dbReference type="Gene3D" id="3.40.30.10">
    <property type="entry name" value="Glutaredoxin"/>
    <property type="match status" value="1"/>
</dbReference>
<dbReference type="CDD" id="cd02947">
    <property type="entry name" value="TRX_family"/>
    <property type="match status" value="1"/>
</dbReference>
<dbReference type="SUPFAM" id="SSF52833">
    <property type="entry name" value="Thioredoxin-like"/>
    <property type="match status" value="1"/>
</dbReference>
<proteinExistence type="predicted"/>
<comment type="caution">
    <text evidence="5">The sequence shown here is derived from an EMBL/GenBank/DDBJ whole genome shotgun (WGS) entry which is preliminary data.</text>
</comment>
<reference evidence="5" key="1">
    <citation type="submission" date="2022-07" db="EMBL/GenBank/DDBJ databases">
        <title>Phylogenomic reconstructions and comparative analyses of Kickxellomycotina fungi.</title>
        <authorList>
            <person name="Reynolds N.K."/>
            <person name="Stajich J.E."/>
            <person name="Barry K."/>
            <person name="Grigoriev I.V."/>
            <person name="Crous P."/>
            <person name="Smith M.E."/>
        </authorList>
    </citation>
    <scope>NUCLEOTIDE SEQUENCE</scope>
    <source>
        <strain evidence="5">RSA 1196</strain>
    </source>
</reference>
<dbReference type="EMBL" id="JANBPY010002280">
    <property type="protein sequence ID" value="KAJ1955679.1"/>
    <property type="molecule type" value="Genomic_DNA"/>
</dbReference>
<dbReference type="GO" id="GO:0015035">
    <property type="term" value="F:protein-disulfide reductase activity"/>
    <property type="evidence" value="ECO:0007669"/>
    <property type="project" value="TreeGrafter"/>
</dbReference>